<comment type="caution">
    <text evidence="2">The sequence shown here is derived from an EMBL/GenBank/DDBJ whole genome shotgun (WGS) entry which is preliminary data.</text>
</comment>
<organism evidence="2 3">
    <name type="scientific">Vitis vinifera</name>
    <name type="common">Grape</name>
    <dbReference type="NCBI Taxonomy" id="29760"/>
    <lineage>
        <taxon>Eukaryota</taxon>
        <taxon>Viridiplantae</taxon>
        <taxon>Streptophyta</taxon>
        <taxon>Embryophyta</taxon>
        <taxon>Tracheophyta</taxon>
        <taxon>Spermatophyta</taxon>
        <taxon>Magnoliopsida</taxon>
        <taxon>eudicotyledons</taxon>
        <taxon>Gunneridae</taxon>
        <taxon>Pentapetalae</taxon>
        <taxon>rosids</taxon>
        <taxon>Vitales</taxon>
        <taxon>Vitaceae</taxon>
        <taxon>Viteae</taxon>
        <taxon>Vitis</taxon>
    </lineage>
</organism>
<feature type="region of interest" description="Disordered" evidence="1">
    <location>
        <begin position="21"/>
        <end position="67"/>
    </location>
</feature>
<sequence length="220" mass="24219">MKFRVGDTFVAIPLQQHVQTTEASVVEEPNTPKVPPTEEPNAATQLVTKHSKAQSNSGPRRPRKPPTWMNDYVVRLCRFGFDFPKRRHKTLGRDIGADTRSKSSLVLIGQFAGRMYQLVLSSTPLMADSDVLSAVKALQDQFEAQFESQTFRGSSGSSAGLLGPPPASPLVTEMGAGGNELATALLFMKMEIPKFNGTDPHGWVFRVEEFFDFHGTPEPL</sequence>
<reference evidence="2 3" key="1">
    <citation type="journal article" date="2018" name="PLoS Genet.">
        <title>Population sequencing reveals clonal diversity and ancestral inbreeding in the grapevine cultivar Chardonnay.</title>
        <authorList>
            <person name="Roach M.J."/>
            <person name="Johnson D.L."/>
            <person name="Bohlmann J."/>
            <person name="van Vuuren H.J."/>
            <person name="Jones S.J."/>
            <person name="Pretorius I.S."/>
            <person name="Schmidt S.A."/>
            <person name="Borneman A.R."/>
        </authorList>
    </citation>
    <scope>NUCLEOTIDE SEQUENCE [LARGE SCALE GENOMIC DNA]</scope>
    <source>
        <strain evidence="3">cv. Chardonnay</strain>
        <tissue evidence="2">Leaf</tissue>
    </source>
</reference>
<dbReference type="AlphaFoldDB" id="A0A438D7I1"/>
<protein>
    <submittedName>
        <fullName evidence="2">Uncharacterized protein</fullName>
    </submittedName>
</protein>
<evidence type="ECO:0000256" key="1">
    <source>
        <dbReference type="SAM" id="MobiDB-lite"/>
    </source>
</evidence>
<name>A0A438D7I1_VITVI</name>
<gene>
    <name evidence="2" type="ORF">CK203_086801</name>
</gene>
<evidence type="ECO:0000313" key="2">
    <source>
        <dbReference type="EMBL" id="RVW31415.1"/>
    </source>
</evidence>
<proteinExistence type="predicted"/>
<accession>A0A438D7I1</accession>
<dbReference type="EMBL" id="QGNW01001754">
    <property type="protein sequence ID" value="RVW31415.1"/>
    <property type="molecule type" value="Genomic_DNA"/>
</dbReference>
<evidence type="ECO:0000313" key="3">
    <source>
        <dbReference type="Proteomes" id="UP000288805"/>
    </source>
</evidence>
<dbReference type="Proteomes" id="UP000288805">
    <property type="component" value="Unassembled WGS sequence"/>
</dbReference>
<dbReference type="OrthoDB" id="1436917at2759"/>
<feature type="compositionally biased region" description="Polar residues" evidence="1">
    <location>
        <begin position="42"/>
        <end position="58"/>
    </location>
</feature>